<evidence type="ECO:0000313" key="8">
    <source>
        <dbReference type="Proteomes" id="UP000001471"/>
    </source>
</evidence>
<evidence type="ECO:0000313" key="7">
    <source>
        <dbReference type="EMBL" id="EDU45341.1"/>
    </source>
</evidence>
<dbReference type="PANTHER" id="PTHR46040">
    <property type="entry name" value="HIGH MOBILITY GROUP PROTEIN 2"/>
    <property type="match status" value="1"/>
</dbReference>
<evidence type="ECO:0000256" key="5">
    <source>
        <dbReference type="SAM" id="SignalP"/>
    </source>
</evidence>
<dbReference type="SUPFAM" id="SSF47769">
    <property type="entry name" value="SAM/Pointed domain"/>
    <property type="match status" value="1"/>
</dbReference>
<evidence type="ECO:0000259" key="6">
    <source>
        <dbReference type="PROSITE" id="PS50118"/>
    </source>
</evidence>
<dbReference type="STRING" id="426418.B2VZH8"/>
<dbReference type="InterPro" id="IPR001660">
    <property type="entry name" value="SAM"/>
</dbReference>
<feature type="signal peptide" evidence="5">
    <location>
        <begin position="1"/>
        <end position="18"/>
    </location>
</feature>
<evidence type="ECO:0000256" key="4">
    <source>
        <dbReference type="SAM" id="MobiDB-lite"/>
    </source>
</evidence>
<dbReference type="KEGG" id="ptrr:6341041"/>
<dbReference type="Proteomes" id="UP000001471">
    <property type="component" value="Unassembled WGS sequence"/>
</dbReference>
<feature type="domain" description="HMG box" evidence="6">
    <location>
        <begin position="317"/>
        <end position="383"/>
    </location>
</feature>
<dbReference type="GO" id="GO:0010468">
    <property type="term" value="P:regulation of gene expression"/>
    <property type="evidence" value="ECO:0007669"/>
    <property type="project" value="TreeGrafter"/>
</dbReference>
<feature type="region of interest" description="Disordered" evidence="4">
    <location>
        <begin position="250"/>
        <end position="323"/>
    </location>
</feature>
<dbReference type="Pfam" id="PF00505">
    <property type="entry name" value="HMG_box"/>
    <property type="match status" value="1"/>
</dbReference>
<dbReference type="SMART" id="SM00398">
    <property type="entry name" value="HMG"/>
    <property type="match status" value="1"/>
</dbReference>
<dbReference type="OMA" id="PSKTMRM"/>
<dbReference type="GO" id="GO:0005634">
    <property type="term" value="C:nucleus"/>
    <property type="evidence" value="ECO:0007669"/>
    <property type="project" value="UniProtKB-UniRule"/>
</dbReference>
<organism evidence="7 8">
    <name type="scientific">Pyrenophora tritici-repentis (strain Pt-1C-BFP)</name>
    <name type="common">Wheat tan spot fungus</name>
    <name type="synonym">Drechslera tritici-repentis</name>
    <dbReference type="NCBI Taxonomy" id="426418"/>
    <lineage>
        <taxon>Eukaryota</taxon>
        <taxon>Fungi</taxon>
        <taxon>Dikarya</taxon>
        <taxon>Ascomycota</taxon>
        <taxon>Pezizomycotina</taxon>
        <taxon>Dothideomycetes</taxon>
        <taxon>Pleosporomycetidae</taxon>
        <taxon>Pleosporales</taxon>
        <taxon>Pleosporineae</taxon>
        <taxon>Pleosporaceae</taxon>
        <taxon>Pyrenophora</taxon>
    </lineage>
</organism>
<dbReference type="GO" id="GO:0003677">
    <property type="term" value="F:DNA binding"/>
    <property type="evidence" value="ECO:0007669"/>
    <property type="project" value="UniProtKB-UniRule"/>
</dbReference>
<dbReference type="Gene3D" id="1.10.150.50">
    <property type="entry name" value="Transcription Factor, Ets-1"/>
    <property type="match status" value="1"/>
</dbReference>
<evidence type="ECO:0000256" key="1">
    <source>
        <dbReference type="ARBA" id="ARBA00023125"/>
    </source>
</evidence>
<dbReference type="InterPro" id="IPR051965">
    <property type="entry name" value="ChromReg_NeuronalGeneExpr"/>
</dbReference>
<feature type="compositionally biased region" description="Polar residues" evidence="4">
    <location>
        <begin position="490"/>
        <end position="510"/>
    </location>
</feature>
<feature type="compositionally biased region" description="Polar residues" evidence="4">
    <location>
        <begin position="453"/>
        <end position="478"/>
    </location>
</feature>
<keyword evidence="2 3" id="KW-0539">Nucleus</keyword>
<feature type="compositionally biased region" description="Polar residues" evidence="4">
    <location>
        <begin position="593"/>
        <end position="620"/>
    </location>
</feature>
<feature type="compositionally biased region" description="Basic and acidic residues" evidence="4">
    <location>
        <begin position="277"/>
        <end position="289"/>
    </location>
</feature>
<feature type="compositionally biased region" description="Low complexity" evidence="4">
    <location>
        <begin position="552"/>
        <end position="569"/>
    </location>
</feature>
<dbReference type="InterPro" id="IPR013761">
    <property type="entry name" value="SAM/pointed_sf"/>
</dbReference>
<dbReference type="Gene3D" id="1.10.30.10">
    <property type="entry name" value="High mobility group box domain"/>
    <property type="match status" value="1"/>
</dbReference>
<dbReference type="InParanoid" id="B2VZH8"/>
<dbReference type="GeneID" id="6341041"/>
<dbReference type="PANTHER" id="PTHR46040:SF3">
    <property type="entry name" value="HIGH MOBILITY GROUP PROTEIN 2"/>
    <property type="match status" value="1"/>
</dbReference>
<dbReference type="Pfam" id="PF00536">
    <property type="entry name" value="SAM_1"/>
    <property type="match status" value="1"/>
</dbReference>
<dbReference type="AlphaFoldDB" id="B2VZH8"/>
<dbReference type="InterPro" id="IPR036910">
    <property type="entry name" value="HMG_box_dom_sf"/>
</dbReference>
<proteinExistence type="predicted"/>
<dbReference type="InterPro" id="IPR009071">
    <property type="entry name" value="HMG_box_dom"/>
</dbReference>
<accession>B2VZH8</accession>
<feature type="compositionally biased region" description="Basic and acidic residues" evidence="4">
    <location>
        <begin position="572"/>
        <end position="592"/>
    </location>
</feature>
<dbReference type="OrthoDB" id="1919336at2759"/>
<sequence length="690" mass="75442">MAMAMTMTMTVAVAVAVAARVQMKRLLYDEGQSHDTMVVPNPKDGPRCKKSHFAVVHRHSRSSARSPAVRVVTTERFLICAEADANRKLPVQTCGACSSLSLPCPQSALVLSSPPAARRSPALIAGARAAVNHFLFHPCTLVPQYPTIITYAPSATIATSLLIIAPISDLLWSSPSQSRSLHHDNNAAAPTPSYMSDLRDRLARLGLSQYYQVLAAEGFDTWDTVLDITESDLSHLNVKLGHRRKLQRAIAESRGQSSDRPLPINLARAGSTAGSYRSDDSGPESKTKPPDSTQPPPSGTGAKRKYRRHPKPDEHAPERPPSAYVIFSNQVRESLKGQDLSFTEIAKVVGEKWQVLPAEEREGCERQANGAKEKYYAELAEYKKTPHFEAYQKYLEDFKAKHSVPTKGLYPTASNSKRRPLTVSEGKRSKLDTETSTSTRAGSYEQNDRSVNRRLSSTQPDAYASGQQKPDSSQSTGPSRLPPGPLYASKPTSPINRPLSGFNSPRSGEQFSPASASPRPAPLQREGIFEPSAPNPIRDPRIPFDANPYHQPVSTPSPSYPYSAHYQSPAEMHSRRTTRDPTRLPRLSHEDTTLSSESGHSGQGLPTSCYPEQTLPTDPSKTMRMLPQPVPSIGPSPSPLDRPVQSMQPSHFPHLAHDYRTQGPLAVLVRAGELASRVVDDDAMETAVSP</sequence>
<evidence type="ECO:0000256" key="2">
    <source>
        <dbReference type="ARBA" id="ARBA00023242"/>
    </source>
</evidence>
<dbReference type="SMART" id="SM00454">
    <property type="entry name" value="SAM"/>
    <property type="match status" value="1"/>
</dbReference>
<reference evidence="8" key="1">
    <citation type="journal article" date="2013" name="G3 (Bethesda)">
        <title>Comparative genomics of a plant-pathogenic fungus, Pyrenophora tritici-repentis, reveals transduplication and the impact of repeat elements on pathogenicity and population divergence.</title>
        <authorList>
            <person name="Manning V.A."/>
            <person name="Pandelova I."/>
            <person name="Dhillon B."/>
            <person name="Wilhelm L.J."/>
            <person name="Goodwin S.B."/>
            <person name="Berlin A.M."/>
            <person name="Figueroa M."/>
            <person name="Freitag M."/>
            <person name="Hane J.K."/>
            <person name="Henrissat B."/>
            <person name="Holman W.H."/>
            <person name="Kodira C.D."/>
            <person name="Martin J."/>
            <person name="Oliver R.P."/>
            <person name="Robbertse B."/>
            <person name="Schackwitz W."/>
            <person name="Schwartz D.C."/>
            <person name="Spatafora J.W."/>
            <person name="Turgeon B.G."/>
            <person name="Yandava C."/>
            <person name="Young S."/>
            <person name="Zhou S."/>
            <person name="Zeng Q."/>
            <person name="Grigoriev I.V."/>
            <person name="Ma L.-J."/>
            <person name="Ciuffetti L.M."/>
        </authorList>
    </citation>
    <scope>NUCLEOTIDE SEQUENCE [LARGE SCALE GENOMIC DNA]</scope>
    <source>
        <strain evidence="8">Pt-1C-BFP</strain>
    </source>
</reference>
<name>B2VZH8_PYRTR</name>
<dbReference type="HOGENOM" id="CLU_025284_2_0_1"/>
<dbReference type="PROSITE" id="PS50118">
    <property type="entry name" value="HMG_BOX_2"/>
    <property type="match status" value="1"/>
</dbReference>
<feature type="compositionally biased region" description="Polar residues" evidence="4">
    <location>
        <begin position="434"/>
        <end position="445"/>
    </location>
</feature>
<dbReference type="eggNOG" id="KOG0381">
    <property type="taxonomic scope" value="Eukaryota"/>
</dbReference>
<feature type="region of interest" description="Disordered" evidence="4">
    <location>
        <begin position="402"/>
        <end position="656"/>
    </location>
</feature>
<feature type="DNA-binding region" description="HMG box" evidence="3">
    <location>
        <begin position="317"/>
        <end position="383"/>
    </location>
</feature>
<keyword evidence="1 3" id="KW-0238">DNA-binding</keyword>
<dbReference type="SUPFAM" id="SSF47095">
    <property type="entry name" value="HMG-box"/>
    <property type="match status" value="1"/>
</dbReference>
<feature type="compositionally biased region" description="Pro residues" evidence="4">
    <location>
        <begin position="628"/>
        <end position="640"/>
    </location>
</feature>
<dbReference type="EMBL" id="DS231616">
    <property type="protein sequence ID" value="EDU45341.1"/>
    <property type="molecule type" value="Genomic_DNA"/>
</dbReference>
<feature type="chain" id="PRO_5002784570" description="HMG box domain-containing protein" evidence="5">
    <location>
        <begin position="19"/>
        <end position="690"/>
    </location>
</feature>
<keyword evidence="5" id="KW-0732">Signal</keyword>
<evidence type="ECO:0000256" key="3">
    <source>
        <dbReference type="PROSITE-ProRule" id="PRU00267"/>
    </source>
</evidence>
<protein>
    <recommendedName>
        <fullName evidence="6">HMG box domain-containing protein</fullName>
    </recommendedName>
</protein>
<gene>
    <name evidence="7" type="ORF">PTRG_02818</name>
</gene>